<proteinExistence type="predicted"/>
<comment type="caution">
    <text evidence="1">The sequence shown here is derived from an EMBL/GenBank/DDBJ whole genome shotgun (WGS) entry which is preliminary data.</text>
</comment>
<sequence>MVDILSCGNEWFHSSKDRGRKSDASGGVSYVVLPTISENWTWSNHFASSARSSEGVSGVRMTNASVRVLASRGFAPRTSSLVDSRSSVDLR</sequence>
<dbReference type="AlphaFoldDB" id="A0A2G1WDF0"/>
<keyword evidence="2" id="KW-1185">Reference proteome</keyword>
<name>A0A2G1WDF0_9BACT</name>
<organism evidence="1 2">
    <name type="scientific">Rhodopirellula bahusiensis</name>
    <dbReference type="NCBI Taxonomy" id="2014065"/>
    <lineage>
        <taxon>Bacteria</taxon>
        <taxon>Pseudomonadati</taxon>
        <taxon>Planctomycetota</taxon>
        <taxon>Planctomycetia</taxon>
        <taxon>Pirellulales</taxon>
        <taxon>Pirellulaceae</taxon>
        <taxon>Rhodopirellula</taxon>
    </lineage>
</organism>
<dbReference type="EMBL" id="NIZW01000001">
    <property type="protein sequence ID" value="PHQ37047.1"/>
    <property type="molecule type" value="Genomic_DNA"/>
</dbReference>
<evidence type="ECO:0000313" key="2">
    <source>
        <dbReference type="Proteomes" id="UP000225740"/>
    </source>
</evidence>
<evidence type="ECO:0000313" key="1">
    <source>
        <dbReference type="EMBL" id="PHQ37047.1"/>
    </source>
</evidence>
<reference evidence="1 2" key="1">
    <citation type="submission" date="2017-06" db="EMBL/GenBank/DDBJ databases">
        <title>Description of Rhodopirellula bahusiensis sp. nov.</title>
        <authorList>
            <person name="Kizina J."/>
            <person name="Harder J."/>
        </authorList>
    </citation>
    <scope>NUCLEOTIDE SEQUENCE [LARGE SCALE GENOMIC DNA]</scope>
    <source>
        <strain evidence="1 2">SWK21</strain>
    </source>
</reference>
<dbReference type="Proteomes" id="UP000225740">
    <property type="component" value="Unassembled WGS sequence"/>
</dbReference>
<protein>
    <submittedName>
        <fullName evidence="1">Uncharacterized protein</fullName>
    </submittedName>
</protein>
<accession>A0A2G1WDF0</accession>
<gene>
    <name evidence="1" type="ORF">CEE69_01385</name>
</gene>